<dbReference type="EMBL" id="CALNXI010000443">
    <property type="protein sequence ID" value="CAH3027251.1"/>
    <property type="molecule type" value="Genomic_DNA"/>
</dbReference>
<name>A0ABN8MCQ1_9CNID</name>
<evidence type="ECO:0000256" key="1">
    <source>
        <dbReference type="SAM" id="MobiDB-lite"/>
    </source>
</evidence>
<evidence type="ECO:0000313" key="3">
    <source>
        <dbReference type="Proteomes" id="UP001159427"/>
    </source>
</evidence>
<dbReference type="Proteomes" id="UP001159427">
    <property type="component" value="Unassembled WGS sequence"/>
</dbReference>
<protein>
    <submittedName>
        <fullName evidence="2">Uncharacterized protein</fullName>
    </submittedName>
</protein>
<proteinExistence type="predicted"/>
<feature type="region of interest" description="Disordered" evidence="1">
    <location>
        <begin position="1"/>
        <end position="59"/>
    </location>
</feature>
<gene>
    <name evidence="2" type="ORF">PEVE_00031119</name>
</gene>
<sequence>DVGASGEDRNGDNECRGETGRVVGIGGDKEGDGGSRRDTSGVGNNGCDTSGDGKGKEDEGYVFRIDGDTEQVGRSKGDTVSEVISRADKNDEAQSGVGSGYTGQFLNNDVLESIIKISLKSFPFIRTSLQGVNTFFRETVDKMPCPTVYIPELAEKTVVISIRKLVMLKGRCSSAVGRLRAVIKSPKWYHAWVRLVPLEFRWFAISGIFWKNIANTRK</sequence>
<feature type="compositionally biased region" description="Basic and acidic residues" evidence="1">
    <location>
        <begin position="27"/>
        <end position="39"/>
    </location>
</feature>
<reference evidence="2 3" key="1">
    <citation type="submission" date="2022-05" db="EMBL/GenBank/DDBJ databases">
        <authorList>
            <consortium name="Genoscope - CEA"/>
            <person name="William W."/>
        </authorList>
    </citation>
    <scope>NUCLEOTIDE SEQUENCE [LARGE SCALE GENOMIC DNA]</scope>
</reference>
<feature type="compositionally biased region" description="Basic and acidic residues" evidence="1">
    <location>
        <begin position="1"/>
        <end position="19"/>
    </location>
</feature>
<organism evidence="2 3">
    <name type="scientific">Porites evermanni</name>
    <dbReference type="NCBI Taxonomy" id="104178"/>
    <lineage>
        <taxon>Eukaryota</taxon>
        <taxon>Metazoa</taxon>
        <taxon>Cnidaria</taxon>
        <taxon>Anthozoa</taxon>
        <taxon>Hexacorallia</taxon>
        <taxon>Scleractinia</taxon>
        <taxon>Fungiina</taxon>
        <taxon>Poritidae</taxon>
        <taxon>Porites</taxon>
    </lineage>
</organism>
<keyword evidence="3" id="KW-1185">Reference proteome</keyword>
<evidence type="ECO:0000313" key="2">
    <source>
        <dbReference type="EMBL" id="CAH3027251.1"/>
    </source>
</evidence>
<accession>A0ABN8MCQ1</accession>
<comment type="caution">
    <text evidence="2">The sequence shown here is derived from an EMBL/GenBank/DDBJ whole genome shotgun (WGS) entry which is preliminary data.</text>
</comment>
<feature type="non-terminal residue" evidence="2">
    <location>
        <position position="1"/>
    </location>
</feature>